<dbReference type="Proteomes" id="UP000295604">
    <property type="component" value="Unassembled WGS sequence"/>
</dbReference>
<dbReference type="InterPro" id="IPR016035">
    <property type="entry name" value="Acyl_Trfase/lysoPLipase"/>
</dbReference>
<dbReference type="Pfam" id="PF00550">
    <property type="entry name" value="PP-binding"/>
    <property type="match status" value="1"/>
</dbReference>
<dbReference type="GO" id="GO:0006633">
    <property type="term" value="P:fatty acid biosynthetic process"/>
    <property type="evidence" value="ECO:0007669"/>
    <property type="project" value="TreeGrafter"/>
</dbReference>
<keyword evidence="3" id="KW-0808">Transferase</keyword>
<dbReference type="NCBIfam" id="TIGR04532">
    <property type="entry name" value="PT_fungal_PKS"/>
    <property type="match status" value="1"/>
</dbReference>
<comment type="caution">
    <text evidence="7">The sequence shown here is derived from an EMBL/GenBank/DDBJ whole genome shotgun (WGS) entry which is preliminary data.</text>
</comment>
<dbReference type="InterPro" id="IPR001031">
    <property type="entry name" value="Thioesterase"/>
</dbReference>
<feature type="domain" description="Carrier" evidence="5">
    <location>
        <begin position="592"/>
        <end position="667"/>
    </location>
</feature>
<dbReference type="PROSITE" id="PS50075">
    <property type="entry name" value="CARRIER"/>
    <property type="match status" value="1"/>
</dbReference>
<dbReference type="InterPro" id="IPR001227">
    <property type="entry name" value="Ac_transferase_dom_sf"/>
</dbReference>
<dbReference type="GO" id="GO:0004312">
    <property type="term" value="F:fatty acid synthase activity"/>
    <property type="evidence" value="ECO:0007669"/>
    <property type="project" value="TreeGrafter"/>
</dbReference>
<gene>
    <name evidence="7" type="ORF">C8034_v004954</name>
</gene>
<dbReference type="Gene3D" id="3.40.50.1820">
    <property type="entry name" value="alpha/beta hydrolase"/>
    <property type="match status" value="1"/>
</dbReference>
<dbReference type="PROSITE" id="PS52019">
    <property type="entry name" value="PKS_MFAS_DH"/>
    <property type="match status" value="1"/>
</dbReference>
<dbReference type="EMBL" id="QAPF01000205">
    <property type="protein sequence ID" value="TEA13318.1"/>
    <property type="molecule type" value="Genomic_DNA"/>
</dbReference>
<feature type="region of interest" description="C-terminal hotdog fold" evidence="4">
    <location>
        <begin position="379"/>
        <end position="531"/>
    </location>
</feature>
<dbReference type="SUPFAM" id="SSF47336">
    <property type="entry name" value="ACP-like"/>
    <property type="match status" value="1"/>
</dbReference>
<dbReference type="InterPro" id="IPR030918">
    <property type="entry name" value="PT_fungal_PKS"/>
</dbReference>
<dbReference type="InterPro" id="IPR042104">
    <property type="entry name" value="PKS_dehydratase_sf"/>
</dbReference>
<evidence type="ECO:0000313" key="7">
    <source>
        <dbReference type="EMBL" id="TEA13318.1"/>
    </source>
</evidence>
<dbReference type="InterPro" id="IPR050091">
    <property type="entry name" value="PKS_NRPS_Biosynth_Enz"/>
</dbReference>
<dbReference type="PANTHER" id="PTHR43775">
    <property type="entry name" value="FATTY ACID SYNTHASE"/>
    <property type="match status" value="1"/>
</dbReference>
<keyword evidence="1" id="KW-0596">Phosphopantetheine</keyword>
<evidence type="ECO:0000259" key="5">
    <source>
        <dbReference type="PROSITE" id="PS50075"/>
    </source>
</evidence>
<organism evidence="7 8">
    <name type="scientific">Colletotrichum sidae</name>
    <dbReference type="NCBI Taxonomy" id="1347389"/>
    <lineage>
        <taxon>Eukaryota</taxon>
        <taxon>Fungi</taxon>
        <taxon>Dikarya</taxon>
        <taxon>Ascomycota</taxon>
        <taxon>Pezizomycotina</taxon>
        <taxon>Sordariomycetes</taxon>
        <taxon>Hypocreomycetidae</taxon>
        <taxon>Glomerellales</taxon>
        <taxon>Glomerellaceae</taxon>
        <taxon>Colletotrichum</taxon>
        <taxon>Colletotrichum orbiculare species complex</taxon>
    </lineage>
</organism>
<dbReference type="InterPro" id="IPR036736">
    <property type="entry name" value="ACP-like_sf"/>
</dbReference>
<dbReference type="Gene3D" id="1.10.1200.10">
    <property type="entry name" value="ACP-like"/>
    <property type="match status" value="1"/>
</dbReference>
<evidence type="ECO:0000256" key="4">
    <source>
        <dbReference type="PROSITE-ProRule" id="PRU01363"/>
    </source>
</evidence>
<dbReference type="InterPro" id="IPR049900">
    <property type="entry name" value="PKS_mFAS_DH"/>
</dbReference>
<sequence>MALCRLWRSFGVRPRAVVGHSLGEYAALYAAGVLSQADVIYLVGSRAWLMEEHLSVGSYIMLVVLAPEAAVLAALPGSAGDGKCHVLDTPIAFYTSQVDPILVPFFKLSSWVRVCEPVVPVVSLTLSRVLCKASDFDDGYFVRHCRNPVNMLEALTVAKSEGLISDRSIAVEIGLALVGIDTWQLLAEAMAGMYMAGVDMAWDKVYEDFPECHEYVYDWSLCKGEPAAAVVGPARFPHSSVYRVVRDTLGSGAGADGRVVVDVDLNSRDVYSMAQGHKVYGVPLCILSVYADISLMIGNYVTEQILRTDAKYDRKSNTVFCTFSSVDSKDRVVEQHANCKIRFSPAAAVRSDLKLAAASSDALARSKALHAQAGETGNTFRFSKAMIYKMITQLADFDPKYRGLSAVTLNNDTFEAAGMVSFKGLGDNDGGSAWFSNPAYLDAVSQLGGFVMNANEGVDLEKEIFVNHGWESMKLLVPRLDPDVTYYSYVKMAEGESKLWTGDVIVFDESYTLVGVVGGVTLQGVPKRLMQYIVNSANKKVSGGVSAAAADQRGPAQPPLPSPTLARHVNVASTAIVDAASQPAAETRGETANTWETALTILSEESGIDKADLAEDVALADLGIDSLLSLVVCGRIRDELDIDLPETALFVECTTVGDVKLRICGPETASPVPSSTALSGSDSDSLDMYLESPDLVERPSPILDMDTRDACPTPASSIDGDSIDDLADAIILPKAAPIPPAWSMYLQGSSKRSAQTLFLFPDGCGAATSYLALPAIAPATGLVAFNSPFIKTPSRMYDHTLRQVLDSYVAGLRNRQQNGPYHLGGWSAGGILAFAVASQLLAAGQEVASLTLIDSPPPNDGLDCLPDRFYAHCTEVGIFANEMRRGVGADDTTAPPPDWLMPHFRASTHLLTDYRAPPLPASAARGLRVNIIWAGECAFDGVRYAKMPPPEEGEADVRGMKFLTERREDFGPGRWAELFPGADVTAGVVEGEHHFSMMRGAGAERLVELVRAGLKRASSV</sequence>
<feature type="active site" description="Proton acceptor; for dehydratase activity" evidence="4">
    <location>
        <position position="277"/>
    </location>
</feature>
<reference evidence="7 8" key="1">
    <citation type="submission" date="2018-11" db="EMBL/GenBank/DDBJ databases">
        <title>Genome sequence and assembly of Colletotrichum sidae.</title>
        <authorList>
            <person name="Gan P."/>
            <person name="Shirasu K."/>
        </authorList>
    </citation>
    <scope>NUCLEOTIDE SEQUENCE [LARGE SCALE GENOMIC DNA]</scope>
    <source>
        <strain evidence="7 8">CBS 518.97</strain>
    </source>
</reference>
<proteinExistence type="predicted"/>
<keyword evidence="2" id="KW-0597">Phosphoprotein</keyword>
<feature type="region of interest" description="N-terminal hotdog fold" evidence="4">
    <location>
        <begin position="238"/>
        <end position="362"/>
    </location>
</feature>
<dbReference type="AlphaFoldDB" id="A0A4R8T7F4"/>
<evidence type="ECO:0000256" key="2">
    <source>
        <dbReference type="ARBA" id="ARBA00022553"/>
    </source>
</evidence>
<dbReference type="FunFam" id="1.10.1200.10:FF:000011">
    <property type="entry name" value="Sterigmatocystin biosynthesis polyketide synthase"/>
    <property type="match status" value="1"/>
</dbReference>
<feature type="active site" description="Proton donor; for dehydratase activity" evidence="4">
    <location>
        <position position="442"/>
    </location>
</feature>
<feature type="domain" description="PKS/mFAS DH" evidence="6">
    <location>
        <begin position="238"/>
        <end position="531"/>
    </location>
</feature>
<dbReference type="Pfam" id="PF00698">
    <property type="entry name" value="Acyl_transf_1"/>
    <property type="match status" value="1"/>
</dbReference>
<dbReference type="SMART" id="SM00827">
    <property type="entry name" value="PKS_AT"/>
    <property type="match status" value="1"/>
</dbReference>
<dbReference type="Gene3D" id="3.10.129.110">
    <property type="entry name" value="Polyketide synthase dehydratase"/>
    <property type="match status" value="1"/>
</dbReference>
<dbReference type="InterPro" id="IPR029058">
    <property type="entry name" value="AB_hydrolase_fold"/>
</dbReference>
<evidence type="ECO:0000313" key="8">
    <source>
        <dbReference type="Proteomes" id="UP000295604"/>
    </source>
</evidence>
<evidence type="ECO:0000256" key="3">
    <source>
        <dbReference type="ARBA" id="ARBA00022679"/>
    </source>
</evidence>
<dbReference type="InterPro" id="IPR009081">
    <property type="entry name" value="PP-bd_ACP"/>
</dbReference>
<evidence type="ECO:0000259" key="6">
    <source>
        <dbReference type="PROSITE" id="PS52019"/>
    </source>
</evidence>
<name>A0A4R8T7F4_9PEZI</name>
<dbReference type="SUPFAM" id="SSF52151">
    <property type="entry name" value="FabD/lysophospholipase-like"/>
    <property type="match status" value="1"/>
</dbReference>
<dbReference type="Pfam" id="PF00975">
    <property type="entry name" value="Thioesterase"/>
    <property type="match status" value="1"/>
</dbReference>
<evidence type="ECO:0000256" key="1">
    <source>
        <dbReference type="ARBA" id="ARBA00022450"/>
    </source>
</evidence>
<protein>
    <submittedName>
        <fullName evidence="7">Non-reducing polyketide synthase pks27</fullName>
    </submittedName>
</protein>
<dbReference type="InterPro" id="IPR014043">
    <property type="entry name" value="Acyl_transferase_dom"/>
</dbReference>
<dbReference type="PANTHER" id="PTHR43775:SF40">
    <property type="entry name" value="NORSOLORINIC ACID SYNTHASE STCA"/>
    <property type="match status" value="1"/>
</dbReference>
<dbReference type="Gene3D" id="3.40.366.10">
    <property type="entry name" value="Malonyl-Coenzyme A Acyl Carrier Protein, domain 2"/>
    <property type="match status" value="2"/>
</dbReference>
<accession>A0A4R8T7F4</accession>
<dbReference type="SUPFAM" id="SSF53474">
    <property type="entry name" value="alpha/beta-Hydrolases"/>
    <property type="match status" value="1"/>
</dbReference>
<keyword evidence="8" id="KW-1185">Reference proteome</keyword>